<dbReference type="InterPro" id="IPR047964">
    <property type="entry name" value="EFR1-like"/>
</dbReference>
<dbReference type="InterPro" id="IPR017900">
    <property type="entry name" value="4Fe4S_Fe_S_CS"/>
</dbReference>
<keyword evidence="7" id="KW-1185">Reference proteome</keyword>
<reference evidence="6 7" key="1">
    <citation type="submission" date="2020-08" db="EMBL/GenBank/DDBJ databases">
        <title>Genome public.</title>
        <authorList>
            <person name="Liu C."/>
            <person name="Sun Q."/>
        </authorList>
    </citation>
    <scope>NUCLEOTIDE SEQUENCE [LARGE SCALE GENOMIC DNA]</scope>
    <source>
        <strain evidence="6 7">BX2</strain>
    </source>
</reference>
<organism evidence="6 7">
    <name type="scientific">Parabacteroides segnis</name>
    <dbReference type="NCBI Taxonomy" id="2763058"/>
    <lineage>
        <taxon>Bacteria</taxon>
        <taxon>Pseudomonadati</taxon>
        <taxon>Bacteroidota</taxon>
        <taxon>Bacteroidia</taxon>
        <taxon>Bacteroidales</taxon>
        <taxon>Tannerellaceae</taxon>
        <taxon>Parabacteroides</taxon>
    </lineage>
</organism>
<dbReference type="InterPro" id="IPR029039">
    <property type="entry name" value="Flavoprotein-like_sf"/>
</dbReference>
<evidence type="ECO:0000259" key="5">
    <source>
        <dbReference type="PROSITE" id="PS51379"/>
    </source>
</evidence>
<evidence type="ECO:0000256" key="2">
    <source>
        <dbReference type="ARBA" id="ARBA00023004"/>
    </source>
</evidence>
<dbReference type="Pfam" id="PF12837">
    <property type="entry name" value="Fer4_6"/>
    <property type="match status" value="1"/>
</dbReference>
<keyword evidence="2" id="KW-0408">Iron</keyword>
<dbReference type="EMBL" id="JACOOI010000048">
    <property type="protein sequence ID" value="MBC5646216.1"/>
    <property type="molecule type" value="Genomic_DNA"/>
</dbReference>
<keyword evidence="4" id="KW-0472">Membrane</keyword>
<evidence type="ECO:0000256" key="4">
    <source>
        <dbReference type="SAM" id="Phobius"/>
    </source>
</evidence>
<protein>
    <submittedName>
        <fullName evidence="6">4Fe-4S dicluster domain-containing protein</fullName>
    </submittedName>
</protein>
<proteinExistence type="predicted"/>
<keyword evidence="4" id="KW-1133">Transmembrane helix</keyword>
<keyword evidence="4" id="KW-0812">Transmembrane</keyword>
<dbReference type="RefSeq" id="WP_186961723.1">
    <property type="nucleotide sequence ID" value="NZ_JACOOI010000048.1"/>
</dbReference>
<dbReference type="Proteomes" id="UP000644010">
    <property type="component" value="Unassembled WGS sequence"/>
</dbReference>
<comment type="caution">
    <text evidence="6">The sequence shown here is derived from an EMBL/GenBank/DDBJ whole genome shotgun (WGS) entry which is preliminary data.</text>
</comment>
<dbReference type="PROSITE" id="PS00198">
    <property type="entry name" value="4FE4S_FER_1"/>
    <property type="match status" value="1"/>
</dbReference>
<feature type="domain" description="4Fe-4S ferredoxin-type" evidence="5">
    <location>
        <begin position="215"/>
        <end position="244"/>
    </location>
</feature>
<evidence type="ECO:0000256" key="3">
    <source>
        <dbReference type="ARBA" id="ARBA00023014"/>
    </source>
</evidence>
<accession>A0ABR7E8X3</accession>
<gene>
    <name evidence="6" type="ORF">H8S77_25430</name>
</gene>
<keyword evidence="3" id="KW-0411">Iron-sulfur</keyword>
<name>A0ABR7E8X3_9BACT</name>
<dbReference type="SUPFAM" id="SSF54862">
    <property type="entry name" value="4Fe-4S ferredoxins"/>
    <property type="match status" value="1"/>
</dbReference>
<evidence type="ECO:0000313" key="6">
    <source>
        <dbReference type="EMBL" id="MBC5646216.1"/>
    </source>
</evidence>
<feature type="transmembrane region" description="Helical" evidence="4">
    <location>
        <begin position="12"/>
        <end position="33"/>
    </location>
</feature>
<evidence type="ECO:0000313" key="7">
    <source>
        <dbReference type="Proteomes" id="UP000644010"/>
    </source>
</evidence>
<sequence>MDYKKLTRREALKYLGTTVAGMTLASTSALSIFTSCTEKGKKRIVFYFTATGNSLYAAKKFSETPLSIPQILKGKNRVFEADEIGIVFPDYRAFAPLIVQKFIQEVTLKASYLFSVITFGNYDCNVIESWNQFAIEHGVHFNYITTIKMVDNYLPVFDMDEQLKMDKQEESQLEQAVADVLEEKNHIPSLTEEERQQCLRVLQRVPELFPISSELLLEVNKSSCNGCGICTKVCPRKNFSLTDKGVEHTGDCEFCLACIQNCPQKAIVLKRGERNKEARYRHPRISLNEIVLANKQ</sequence>
<dbReference type="SUPFAM" id="SSF52218">
    <property type="entry name" value="Flavoproteins"/>
    <property type="match status" value="1"/>
</dbReference>
<evidence type="ECO:0000256" key="1">
    <source>
        <dbReference type="ARBA" id="ARBA00022723"/>
    </source>
</evidence>
<dbReference type="Gene3D" id="3.30.70.20">
    <property type="match status" value="1"/>
</dbReference>
<keyword evidence="1" id="KW-0479">Metal-binding</keyword>
<dbReference type="PROSITE" id="PS51379">
    <property type="entry name" value="4FE4S_FER_2"/>
    <property type="match status" value="2"/>
</dbReference>
<feature type="domain" description="4Fe-4S ferredoxin-type" evidence="5">
    <location>
        <begin position="246"/>
        <end position="272"/>
    </location>
</feature>
<dbReference type="InterPro" id="IPR017896">
    <property type="entry name" value="4Fe4S_Fe-S-bd"/>
</dbReference>
<dbReference type="NCBIfam" id="NF038196">
    <property type="entry name" value="ferrodoxin_EFR1"/>
    <property type="match status" value="1"/>
</dbReference>